<dbReference type="NCBIfam" id="NF007427">
    <property type="entry name" value="PRK09971.1"/>
    <property type="match status" value="1"/>
</dbReference>
<dbReference type="InterPro" id="IPR051312">
    <property type="entry name" value="Diverse_Substr_Oxidored"/>
</dbReference>
<dbReference type="InterPro" id="IPR050031">
    <property type="entry name" value="XdhB_XDHase"/>
</dbReference>
<dbReference type="InterPro" id="IPR005107">
    <property type="entry name" value="CO_DH_flav_C"/>
</dbReference>
<dbReference type="InterPro" id="IPR016166">
    <property type="entry name" value="FAD-bd_PCMH"/>
</dbReference>
<dbReference type="NCBIfam" id="NF043083">
    <property type="entry name" value="XdhB_XDHase"/>
    <property type="match status" value="1"/>
</dbReference>
<evidence type="ECO:0000313" key="6">
    <source>
        <dbReference type="Proteomes" id="UP000078532"/>
    </source>
</evidence>
<dbReference type="Pfam" id="PF03450">
    <property type="entry name" value="CO_deh_flav_C"/>
    <property type="match status" value="1"/>
</dbReference>
<evidence type="ECO:0000313" key="5">
    <source>
        <dbReference type="EMBL" id="OAT86477.1"/>
    </source>
</evidence>
<dbReference type="Gene3D" id="3.30.43.10">
    <property type="entry name" value="Uridine Diphospho-n-acetylenolpyruvylglucosamine Reductase, domain 2"/>
    <property type="match status" value="1"/>
</dbReference>
<dbReference type="SMART" id="SM01092">
    <property type="entry name" value="CO_deh_flav_C"/>
    <property type="match status" value="1"/>
</dbReference>
<accession>A0A1B7LIT1</accession>
<dbReference type="InterPro" id="IPR036683">
    <property type="entry name" value="CO_DH_flav_C_dom_sf"/>
</dbReference>
<sequence length="294" mass="31604">MYDIKEYYEAKNLEQALETLAADPGLTVVAGGTDVLIKMHHGRIEKARLLSIRRIASLAGITVGADVTIGIGPLATFTRLSRDEQIKENLPILVEAALSMGGPQIRNVATIGGNICNGATSADSAPTLFALNARLVLKSKKDERIVPINEFYLGPGKVDLLPGEILTEIRIDPADYRGFGGHYIKFSMRKAMDIATLGVAVTCRLAGGDAFADVRIGLGVAGPTPLRCREAEEFARGKVVSAETIAEIGRLAVKSTRARTSWRASREYREHLVVELVQRALKTAVVRAGGVEIA</sequence>
<dbReference type="FunFam" id="3.30.465.10:FF:000017">
    <property type="entry name" value="Xanthine dehydrogenase, FAD binding subunit"/>
    <property type="match status" value="1"/>
</dbReference>
<dbReference type="InterPro" id="IPR002346">
    <property type="entry name" value="Mopterin_DH_FAD-bd"/>
</dbReference>
<dbReference type="PROSITE" id="PS51387">
    <property type="entry name" value="FAD_PCMH"/>
    <property type="match status" value="1"/>
</dbReference>
<dbReference type="Proteomes" id="UP000078532">
    <property type="component" value="Unassembled WGS sequence"/>
</dbReference>
<keyword evidence="1" id="KW-0285">Flavoprotein</keyword>
<dbReference type="STRING" id="1838280.A6M21_03400"/>
<dbReference type="AlphaFoldDB" id="A0A1B7LIT1"/>
<name>A0A1B7LIT1_9FIRM</name>
<dbReference type="GO" id="GO:0071949">
    <property type="term" value="F:FAD binding"/>
    <property type="evidence" value="ECO:0007669"/>
    <property type="project" value="InterPro"/>
</dbReference>
<gene>
    <name evidence="5" type="ORF">A6M21_03400</name>
</gene>
<dbReference type="PANTHER" id="PTHR42659:SF9">
    <property type="entry name" value="XANTHINE DEHYDROGENASE FAD-BINDING SUBUNIT XDHB-RELATED"/>
    <property type="match status" value="1"/>
</dbReference>
<dbReference type="PANTHER" id="PTHR42659">
    <property type="entry name" value="XANTHINE DEHYDROGENASE SUBUNIT C-RELATED"/>
    <property type="match status" value="1"/>
</dbReference>
<dbReference type="EMBL" id="LYVF01000013">
    <property type="protein sequence ID" value="OAT86477.1"/>
    <property type="molecule type" value="Genomic_DNA"/>
</dbReference>
<feature type="domain" description="FAD-binding PCMH-type" evidence="4">
    <location>
        <begin position="1"/>
        <end position="176"/>
    </location>
</feature>
<dbReference type="Pfam" id="PF00941">
    <property type="entry name" value="FAD_binding_5"/>
    <property type="match status" value="1"/>
</dbReference>
<reference evidence="5 6" key="1">
    <citation type="submission" date="2016-04" db="EMBL/GenBank/DDBJ databases">
        <authorList>
            <person name="Evans L.H."/>
            <person name="Alamgir A."/>
            <person name="Owens N."/>
            <person name="Weber N.D."/>
            <person name="Virtaneva K."/>
            <person name="Barbian K."/>
            <person name="Babar A."/>
            <person name="Rosenke K."/>
        </authorList>
    </citation>
    <scope>NUCLEOTIDE SEQUENCE [LARGE SCALE GENOMIC DNA]</scope>
    <source>
        <strain evidence="5 6">LMa1</strain>
    </source>
</reference>
<protein>
    <submittedName>
        <fullName evidence="5">Xanthine dehydrogenase FAD-binding subunit XdhB</fullName>
    </submittedName>
</protein>
<organism evidence="5 6">
    <name type="scientific">Desulfotomaculum copahuensis</name>
    <dbReference type="NCBI Taxonomy" id="1838280"/>
    <lineage>
        <taxon>Bacteria</taxon>
        <taxon>Bacillati</taxon>
        <taxon>Bacillota</taxon>
        <taxon>Clostridia</taxon>
        <taxon>Eubacteriales</taxon>
        <taxon>Desulfotomaculaceae</taxon>
        <taxon>Desulfotomaculum</taxon>
    </lineage>
</organism>
<keyword evidence="3" id="KW-0560">Oxidoreductase</keyword>
<dbReference type="InterPro" id="IPR036318">
    <property type="entry name" value="FAD-bd_PCMH-like_sf"/>
</dbReference>
<dbReference type="GO" id="GO:0004854">
    <property type="term" value="F:xanthine dehydrogenase activity"/>
    <property type="evidence" value="ECO:0007669"/>
    <property type="project" value="InterPro"/>
</dbReference>
<comment type="caution">
    <text evidence="5">The sequence shown here is derived from an EMBL/GenBank/DDBJ whole genome shotgun (WGS) entry which is preliminary data.</text>
</comment>
<dbReference type="OrthoDB" id="9789842at2"/>
<proteinExistence type="predicted"/>
<dbReference type="InterPro" id="IPR016169">
    <property type="entry name" value="FAD-bd_PCMH_sub2"/>
</dbReference>
<keyword evidence="2" id="KW-0274">FAD</keyword>
<dbReference type="InterPro" id="IPR016167">
    <property type="entry name" value="FAD-bd_PCMH_sub1"/>
</dbReference>
<dbReference type="SUPFAM" id="SSF55447">
    <property type="entry name" value="CO dehydrogenase flavoprotein C-terminal domain-like"/>
    <property type="match status" value="1"/>
</dbReference>
<evidence type="ECO:0000256" key="2">
    <source>
        <dbReference type="ARBA" id="ARBA00022827"/>
    </source>
</evidence>
<evidence type="ECO:0000256" key="1">
    <source>
        <dbReference type="ARBA" id="ARBA00022630"/>
    </source>
</evidence>
<dbReference type="Gene3D" id="3.30.390.50">
    <property type="entry name" value="CO dehydrogenase flavoprotein, C-terminal domain"/>
    <property type="match status" value="1"/>
</dbReference>
<evidence type="ECO:0000256" key="3">
    <source>
        <dbReference type="ARBA" id="ARBA00023002"/>
    </source>
</evidence>
<dbReference type="SUPFAM" id="SSF56176">
    <property type="entry name" value="FAD-binding/transporter-associated domain-like"/>
    <property type="match status" value="1"/>
</dbReference>
<dbReference type="Gene3D" id="3.30.465.10">
    <property type="match status" value="1"/>
</dbReference>
<keyword evidence="6" id="KW-1185">Reference proteome</keyword>
<evidence type="ECO:0000259" key="4">
    <source>
        <dbReference type="PROSITE" id="PS51387"/>
    </source>
</evidence>
<dbReference type="RefSeq" id="WP_066666288.1">
    <property type="nucleotide sequence ID" value="NZ_LYVF01000013.1"/>
</dbReference>
<dbReference type="GO" id="GO:0002197">
    <property type="term" value="C:xanthine dehydrogenase complex"/>
    <property type="evidence" value="ECO:0007669"/>
    <property type="project" value="InterPro"/>
</dbReference>